<reference evidence="3" key="1">
    <citation type="submission" date="2022-12" db="EMBL/GenBank/DDBJ databases">
        <title>Draft genome assemblies for two species of Escallonia (Escalloniales).</title>
        <authorList>
            <person name="Chanderbali A."/>
            <person name="Dervinis C."/>
            <person name="Anghel I."/>
            <person name="Soltis D."/>
            <person name="Soltis P."/>
            <person name="Zapata F."/>
        </authorList>
    </citation>
    <scope>NUCLEOTIDE SEQUENCE</scope>
    <source>
        <strain evidence="3">UCBG64.0493</strain>
        <tissue evidence="3">Leaf</tissue>
    </source>
</reference>
<name>A0AA88VHF9_9ASTE</name>
<sequence>MVWDWKLLIRLSLLPTEIPAWDGDDAVFAPLPEASKHFNFMAIEVTQASLEESFIKENGRIMENGTQPNVEAMMNSQELRKKVSDNRGKEQGDGLMARGLSTDHIEGGFLIRVAPIIFDPIGIGLPLITHLKVHSYRSSSNSLSSDIDYDTTKLWHMRLGHMSERIMDVLSKQDEEDHSTKENEESQEQ</sequence>
<keyword evidence="1" id="KW-0732">Signal</keyword>
<dbReference type="Pfam" id="PF13976">
    <property type="entry name" value="gag_pre-integrs"/>
    <property type="match status" value="1"/>
</dbReference>
<dbReference type="AlphaFoldDB" id="A0AA88VHF9"/>
<organism evidence="3 4">
    <name type="scientific">Escallonia herrerae</name>
    <dbReference type="NCBI Taxonomy" id="1293975"/>
    <lineage>
        <taxon>Eukaryota</taxon>
        <taxon>Viridiplantae</taxon>
        <taxon>Streptophyta</taxon>
        <taxon>Embryophyta</taxon>
        <taxon>Tracheophyta</taxon>
        <taxon>Spermatophyta</taxon>
        <taxon>Magnoliopsida</taxon>
        <taxon>eudicotyledons</taxon>
        <taxon>Gunneridae</taxon>
        <taxon>Pentapetalae</taxon>
        <taxon>asterids</taxon>
        <taxon>campanulids</taxon>
        <taxon>Escalloniales</taxon>
        <taxon>Escalloniaceae</taxon>
        <taxon>Escallonia</taxon>
    </lineage>
</organism>
<protein>
    <recommendedName>
        <fullName evidence="2">GAG-pre-integrase domain-containing protein</fullName>
    </recommendedName>
</protein>
<dbReference type="EMBL" id="JAVXUP010001691">
    <property type="protein sequence ID" value="KAK3009021.1"/>
    <property type="molecule type" value="Genomic_DNA"/>
</dbReference>
<evidence type="ECO:0000313" key="4">
    <source>
        <dbReference type="Proteomes" id="UP001188597"/>
    </source>
</evidence>
<feature type="signal peptide" evidence="1">
    <location>
        <begin position="1"/>
        <end position="20"/>
    </location>
</feature>
<evidence type="ECO:0000259" key="2">
    <source>
        <dbReference type="Pfam" id="PF13976"/>
    </source>
</evidence>
<dbReference type="InterPro" id="IPR025724">
    <property type="entry name" value="GAG-pre-integrase_dom"/>
</dbReference>
<proteinExistence type="predicted"/>
<gene>
    <name evidence="3" type="ORF">RJ639_013851</name>
</gene>
<keyword evidence="4" id="KW-1185">Reference proteome</keyword>
<comment type="caution">
    <text evidence="3">The sequence shown here is derived from an EMBL/GenBank/DDBJ whole genome shotgun (WGS) entry which is preliminary data.</text>
</comment>
<feature type="chain" id="PRO_5041650542" description="GAG-pre-integrase domain-containing protein" evidence="1">
    <location>
        <begin position="21"/>
        <end position="189"/>
    </location>
</feature>
<feature type="domain" description="GAG-pre-integrase" evidence="2">
    <location>
        <begin position="131"/>
        <end position="174"/>
    </location>
</feature>
<evidence type="ECO:0000256" key="1">
    <source>
        <dbReference type="SAM" id="SignalP"/>
    </source>
</evidence>
<accession>A0AA88VHF9</accession>
<dbReference type="Proteomes" id="UP001188597">
    <property type="component" value="Unassembled WGS sequence"/>
</dbReference>
<evidence type="ECO:0000313" key="3">
    <source>
        <dbReference type="EMBL" id="KAK3009021.1"/>
    </source>
</evidence>